<dbReference type="PANTHER" id="PTHR22602">
    <property type="entry name" value="TRANSFERASE CAF17, MITOCHONDRIAL-RELATED"/>
    <property type="match status" value="1"/>
</dbReference>
<dbReference type="PIRSF" id="PIRSF006487">
    <property type="entry name" value="GcvT"/>
    <property type="match status" value="1"/>
</dbReference>
<organism evidence="3 4">
    <name type="scientific">Acidihalobacter ferrooxydans</name>
    <dbReference type="NCBI Taxonomy" id="1765967"/>
    <lineage>
        <taxon>Bacteria</taxon>
        <taxon>Pseudomonadati</taxon>
        <taxon>Pseudomonadota</taxon>
        <taxon>Gammaproteobacteria</taxon>
        <taxon>Chromatiales</taxon>
        <taxon>Ectothiorhodospiraceae</taxon>
        <taxon>Acidihalobacter</taxon>
    </lineage>
</organism>
<keyword evidence="4" id="KW-1185">Reference proteome</keyword>
<dbReference type="AlphaFoldDB" id="A0A1P8UFX8"/>
<feature type="binding site" evidence="1">
    <location>
        <position position="184"/>
    </location>
    <ligand>
        <name>substrate</name>
    </ligand>
</feature>
<dbReference type="InterPro" id="IPR006222">
    <property type="entry name" value="GCVT_N"/>
</dbReference>
<dbReference type="Gene3D" id="3.30.70.1630">
    <property type="match status" value="1"/>
</dbReference>
<dbReference type="Gene3D" id="2.40.30.160">
    <property type="match status" value="1"/>
</dbReference>
<name>A0A1P8UFX8_9GAMM</name>
<dbReference type="Pfam" id="PF01571">
    <property type="entry name" value="GCV_T"/>
    <property type="match status" value="1"/>
</dbReference>
<dbReference type="GO" id="GO:0016226">
    <property type="term" value="P:iron-sulfur cluster assembly"/>
    <property type="evidence" value="ECO:0007669"/>
    <property type="project" value="TreeGrafter"/>
</dbReference>
<dbReference type="SUPFAM" id="SSF101790">
    <property type="entry name" value="Aminomethyltransferase beta-barrel domain"/>
    <property type="match status" value="1"/>
</dbReference>
<proteinExistence type="predicted"/>
<dbReference type="InterPro" id="IPR045179">
    <property type="entry name" value="YgfZ/GcvT"/>
</dbReference>
<dbReference type="Gene3D" id="3.30.70.1400">
    <property type="entry name" value="Aminomethyltransferase beta-barrel domains"/>
    <property type="match status" value="1"/>
</dbReference>
<dbReference type="STRING" id="1765967.BW247_05820"/>
<evidence type="ECO:0000256" key="1">
    <source>
        <dbReference type="PIRSR" id="PIRSR006487-1"/>
    </source>
</evidence>
<dbReference type="Proteomes" id="UP000243807">
    <property type="component" value="Chromosome"/>
</dbReference>
<gene>
    <name evidence="3" type="ORF">BW247_05820</name>
</gene>
<dbReference type="KEGG" id="afy:BW247_05820"/>
<dbReference type="PANTHER" id="PTHR22602:SF0">
    <property type="entry name" value="TRANSFERASE CAF17, MITOCHONDRIAL-RELATED"/>
    <property type="match status" value="1"/>
</dbReference>
<dbReference type="NCBIfam" id="TIGR03317">
    <property type="entry name" value="ygfZ_signature"/>
    <property type="match status" value="1"/>
</dbReference>
<protein>
    <submittedName>
        <fullName evidence="3">Glycine cleavage system protein T</fullName>
    </submittedName>
</protein>
<reference evidence="3 4" key="1">
    <citation type="submission" date="2017-01" db="EMBL/GenBank/DDBJ databases">
        <title>Draft sequence of Acidihalobacter ferrooxidans strain DSM 14175 (strain V8).</title>
        <authorList>
            <person name="Khaleque H.N."/>
            <person name="Ramsay J.P."/>
            <person name="Murphy R.J.T."/>
            <person name="Kaksonen A.H."/>
            <person name="Boxall N.J."/>
            <person name="Watkin E.L.J."/>
        </authorList>
    </citation>
    <scope>NUCLEOTIDE SEQUENCE [LARGE SCALE GENOMIC DNA]</scope>
    <source>
        <strain evidence="3 4">V8</strain>
    </source>
</reference>
<dbReference type="RefSeq" id="WP_076836325.1">
    <property type="nucleotide sequence ID" value="NZ_CP019434.1"/>
</dbReference>
<evidence type="ECO:0000313" key="4">
    <source>
        <dbReference type="Proteomes" id="UP000243807"/>
    </source>
</evidence>
<evidence type="ECO:0000313" key="3">
    <source>
        <dbReference type="EMBL" id="APZ42674.1"/>
    </source>
</evidence>
<dbReference type="InterPro" id="IPR017703">
    <property type="entry name" value="YgfZ/GCV_T_CS"/>
</dbReference>
<dbReference type="OrthoDB" id="9796287at2"/>
<sequence>MNHDWKNFLTDAGAEFGEQGVESFGNPERERRVTTAGDVLCDLSHDGLIAVYGEDATAFLQGQLSNDVSQLDAGRSQLNSYCTPKGRMLANFRLFKRSDTYYLRLPQSLVEPTLKRLRMFVMRSKVTLENADEALTRIGWSGPNAESELRDALGGANVPDTPDAMLTLPELNILRVPGIHPRFEIYGQLEAVQRLWDKLNVRGAPVGAANWGLLNVLAGIPTIYPATSEAFVPQMANMELIGGVSFNKGCYPGQEIVARMQYLGTLKRRMYRFHADLDACAPGQEIVDTSMTEPGRVGIVVEAYRHPNGGVEGLAVLQIQSVAESAGKLRLDTAKGARITVSDPPYPLTVAD</sequence>
<dbReference type="SUPFAM" id="SSF103025">
    <property type="entry name" value="Folate-binding domain"/>
    <property type="match status" value="1"/>
</dbReference>
<dbReference type="InterPro" id="IPR029043">
    <property type="entry name" value="GcvT/YgfZ_C"/>
</dbReference>
<feature type="domain" description="GCVT N-terminal" evidence="2">
    <location>
        <begin position="28"/>
        <end position="213"/>
    </location>
</feature>
<accession>A0A1P8UFX8</accession>
<dbReference type="EMBL" id="CP019434">
    <property type="protein sequence ID" value="APZ42674.1"/>
    <property type="molecule type" value="Genomic_DNA"/>
</dbReference>
<evidence type="ECO:0000259" key="2">
    <source>
        <dbReference type="Pfam" id="PF01571"/>
    </source>
</evidence>